<dbReference type="InterPro" id="IPR012902">
    <property type="entry name" value="N_methyl_site"/>
</dbReference>
<dbReference type="PROSITE" id="PS00409">
    <property type="entry name" value="PROKAR_NTER_METHYL"/>
    <property type="match status" value="1"/>
</dbReference>
<reference evidence="2" key="1">
    <citation type="journal article" date="2023" name="Int. J. Syst. Evol. Microbiol.">
        <title>Mesoterricola silvestris gen. nov., sp. nov., Mesoterricola sediminis sp. nov., Geothrix oryzae sp. nov., Geothrix edaphica sp. nov., Geothrix rubra sp. nov., and Geothrix limicola sp. nov., six novel members of Acidobacteriota isolated from soils.</title>
        <authorList>
            <person name="Itoh H."/>
            <person name="Sugisawa Y."/>
            <person name="Mise K."/>
            <person name="Xu Z."/>
            <person name="Kuniyasu M."/>
            <person name="Ushijima N."/>
            <person name="Kawano K."/>
            <person name="Kobayashi E."/>
            <person name="Shiratori Y."/>
            <person name="Masuda Y."/>
            <person name="Senoo K."/>
        </authorList>
    </citation>
    <scope>NUCLEOTIDE SEQUENCE [LARGE SCALE GENOMIC DNA]</scope>
    <source>
        <strain evidence="2">W79</strain>
    </source>
</reference>
<name>A0AA48GSU4_9BACT</name>
<protein>
    <recommendedName>
        <fullName evidence="3">Prepilin-type N-terminal cleavage/methylation domain-containing protein</fullName>
    </recommendedName>
</protein>
<evidence type="ECO:0000313" key="1">
    <source>
        <dbReference type="EMBL" id="BDU73367.1"/>
    </source>
</evidence>
<keyword evidence="2" id="KW-1185">Reference proteome</keyword>
<gene>
    <name evidence="1" type="ORF">METEAL_25410</name>
</gene>
<dbReference type="Pfam" id="PF07963">
    <property type="entry name" value="N_methyl"/>
    <property type="match status" value="1"/>
</dbReference>
<dbReference type="EMBL" id="AP027080">
    <property type="protein sequence ID" value="BDU73367.1"/>
    <property type="molecule type" value="Genomic_DNA"/>
</dbReference>
<accession>A0AA48GSU4</accession>
<dbReference type="Proteomes" id="UP001238179">
    <property type="component" value="Chromosome"/>
</dbReference>
<dbReference type="AlphaFoldDB" id="A0AA48GSU4"/>
<proteinExistence type="predicted"/>
<dbReference type="RefSeq" id="WP_316412019.1">
    <property type="nucleotide sequence ID" value="NZ_AP027080.1"/>
</dbReference>
<evidence type="ECO:0008006" key="3">
    <source>
        <dbReference type="Google" id="ProtNLM"/>
    </source>
</evidence>
<dbReference type="NCBIfam" id="TIGR02532">
    <property type="entry name" value="IV_pilin_GFxxxE"/>
    <property type="match status" value="1"/>
</dbReference>
<organism evidence="1 2">
    <name type="scientific">Mesoterricola silvestris</name>
    <dbReference type="NCBI Taxonomy" id="2927979"/>
    <lineage>
        <taxon>Bacteria</taxon>
        <taxon>Pseudomonadati</taxon>
        <taxon>Acidobacteriota</taxon>
        <taxon>Holophagae</taxon>
        <taxon>Holophagales</taxon>
        <taxon>Holophagaceae</taxon>
        <taxon>Mesoterricola</taxon>
    </lineage>
</organism>
<evidence type="ECO:0000313" key="2">
    <source>
        <dbReference type="Proteomes" id="UP001238179"/>
    </source>
</evidence>
<dbReference type="KEGG" id="msil:METEAL_25410"/>
<sequence>MGREVNGGFSLIEVLAALALAGLALGGITRLATAAARCGGDGERRMRARWAALGALDPGAPPGTEGVAVAEDGGRRVARVAWPGGGLRLETWTGHG</sequence>